<evidence type="ECO:0000313" key="3">
    <source>
        <dbReference type="Proteomes" id="UP001295684"/>
    </source>
</evidence>
<feature type="region of interest" description="Disordered" evidence="1">
    <location>
        <begin position="355"/>
        <end position="395"/>
    </location>
</feature>
<gene>
    <name evidence="2" type="ORF">ECRASSUSDP1_LOCUS26408</name>
</gene>
<proteinExistence type="predicted"/>
<evidence type="ECO:0000313" key="2">
    <source>
        <dbReference type="EMBL" id="CAI2384868.1"/>
    </source>
</evidence>
<keyword evidence="3" id="KW-1185">Reference proteome</keyword>
<feature type="compositionally biased region" description="Basic and acidic residues" evidence="1">
    <location>
        <begin position="382"/>
        <end position="395"/>
    </location>
</feature>
<dbReference type="AlphaFoldDB" id="A0AAD1Y408"/>
<accession>A0AAD1Y408</accession>
<protein>
    <submittedName>
        <fullName evidence="2">Uncharacterized protein</fullName>
    </submittedName>
</protein>
<feature type="region of interest" description="Disordered" evidence="1">
    <location>
        <begin position="160"/>
        <end position="240"/>
    </location>
</feature>
<feature type="compositionally biased region" description="Polar residues" evidence="1">
    <location>
        <begin position="160"/>
        <end position="188"/>
    </location>
</feature>
<organism evidence="2 3">
    <name type="scientific">Euplotes crassus</name>
    <dbReference type="NCBI Taxonomy" id="5936"/>
    <lineage>
        <taxon>Eukaryota</taxon>
        <taxon>Sar</taxon>
        <taxon>Alveolata</taxon>
        <taxon>Ciliophora</taxon>
        <taxon>Intramacronucleata</taxon>
        <taxon>Spirotrichea</taxon>
        <taxon>Hypotrichia</taxon>
        <taxon>Euplotida</taxon>
        <taxon>Euplotidae</taxon>
        <taxon>Moneuplotes</taxon>
    </lineage>
</organism>
<evidence type="ECO:0000256" key="1">
    <source>
        <dbReference type="SAM" id="MobiDB-lite"/>
    </source>
</evidence>
<feature type="compositionally biased region" description="Polar residues" evidence="1">
    <location>
        <begin position="196"/>
        <end position="208"/>
    </location>
</feature>
<comment type="caution">
    <text evidence="2">The sequence shown here is derived from an EMBL/GenBank/DDBJ whole genome shotgun (WGS) entry which is preliminary data.</text>
</comment>
<feature type="compositionally biased region" description="Low complexity" evidence="1">
    <location>
        <begin position="212"/>
        <end position="225"/>
    </location>
</feature>
<dbReference type="EMBL" id="CAMPGE010027217">
    <property type="protein sequence ID" value="CAI2384868.1"/>
    <property type="molecule type" value="Genomic_DNA"/>
</dbReference>
<dbReference type="Proteomes" id="UP001295684">
    <property type="component" value="Unassembled WGS sequence"/>
</dbReference>
<sequence>MMNKIKAIKMKRVRKPEISSKDKVKLDTPLSLWALNVRFQYAESKMRTTLKERRKSIKKTQSKIRGVMREKMNHSAELFRGKEDEKEFESFNYKQQKNFNVDNFVFGNEESRNKITSDTSNRARVKMSDDFLMKLRMTNNRSRIEKNRIKKVLTAGTPYKNTLYSEKSHGRNSSLKRAGTKQSTYETLSSKRESPRNSIPKNTQIPTEDSSESPSKPTKNPSTSKILQKFPKRKSKESKISIYKDTKEDIQMKELTESTLKNQKKHLQSEYTKKVKSKQGNYLNDASAEKESIINENVYGIKEGQIFKQISEIEMISHPLSEETIKLEDVAVSLKYKTSVNTMLKKIAKMTVNKGLSEYPDPSRKPSNLQNKKKKSTRNHSHGTDHNNKSVDNSHIHGHIKPLEEQGLPLLTVANQNEDNNNETLNISEKEFLKELIKEKLQQFRERCLKLFPNYDNKDTYNKNFQARNEIMRKFKFEQLKKTSMNNFIRDAKKFILSKRKQKEQSSLSKADSMLFSELDRLSKESSKDIQLQDPIIDDMQKEFVDWVLANLKRDGKRARTKDLRIKKCYMGLLSYDMNKMKVKKNSKANVKAQYDNIIDAMIQKHNKDKALKDKTISNIKRRVVPNISYSKNRKEIF</sequence>
<feature type="compositionally biased region" description="Basic residues" evidence="1">
    <location>
        <begin position="371"/>
        <end position="381"/>
    </location>
</feature>
<reference evidence="2" key="1">
    <citation type="submission" date="2023-07" db="EMBL/GenBank/DDBJ databases">
        <authorList>
            <consortium name="AG Swart"/>
            <person name="Singh M."/>
            <person name="Singh A."/>
            <person name="Seah K."/>
            <person name="Emmerich C."/>
        </authorList>
    </citation>
    <scope>NUCLEOTIDE SEQUENCE</scope>
    <source>
        <strain evidence="2">DP1</strain>
    </source>
</reference>
<name>A0AAD1Y408_EUPCR</name>